<dbReference type="InterPro" id="IPR005119">
    <property type="entry name" value="LysR_subst-bd"/>
</dbReference>
<evidence type="ECO:0000256" key="2">
    <source>
        <dbReference type="ARBA" id="ARBA00023015"/>
    </source>
</evidence>
<dbReference type="PANTHER" id="PTHR30293">
    <property type="entry name" value="TRANSCRIPTIONAL REGULATORY PROTEIN NAC-RELATED"/>
    <property type="match status" value="1"/>
</dbReference>
<dbReference type="InterPro" id="IPR036390">
    <property type="entry name" value="WH_DNA-bd_sf"/>
</dbReference>
<evidence type="ECO:0000259" key="6">
    <source>
        <dbReference type="PROSITE" id="PS50931"/>
    </source>
</evidence>
<proteinExistence type="inferred from homology"/>
<dbReference type="AlphaFoldDB" id="D5KB57"/>
<keyword evidence="3" id="KW-0238">DNA-binding</keyword>
<gene>
    <name evidence="7" type="primary">hmfR1</name>
</gene>
<evidence type="ECO:0000256" key="3">
    <source>
        <dbReference type="ARBA" id="ARBA00023125"/>
    </source>
</evidence>
<sequence>MGQLGHMDLKQIQYFIALFEDGSVTRAAKRLHIVQPALSMQIARLEEELNQKLFERGAHGMSPTAAGRQMYRLFLPIMRDITHAREQLVQRDEVVSGNITIGLIASIAEGALAEALTSFRMRYPQVEVTVADGYSTTLIDWVAGGQLDVAIINKPRAQLSLDSRPLLDEEMVLATSAAHGLDLPGSVQLASLPAVELVLPTKRHGLRGVLDSAAHQLDMMLTPKYEIDALGTIVKLVASTNMATILPRIAVQRAVDRGTLRVHAILAPRLIRHIVRISHPRRPLSTAAEALVSIIASEIQRTSDAATPAGGQDLNKEKME</sequence>
<feature type="domain" description="HTH lysR-type" evidence="6">
    <location>
        <begin position="7"/>
        <end position="64"/>
    </location>
</feature>
<dbReference type="CDD" id="cd05466">
    <property type="entry name" value="PBP2_LTTR_substrate"/>
    <property type="match status" value="1"/>
</dbReference>
<dbReference type="InterPro" id="IPR000847">
    <property type="entry name" value="LysR_HTH_N"/>
</dbReference>
<dbReference type="GO" id="GO:0003700">
    <property type="term" value="F:DNA-binding transcription factor activity"/>
    <property type="evidence" value="ECO:0007669"/>
    <property type="project" value="InterPro"/>
</dbReference>
<dbReference type="Gene3D" id="1.10.10.10">
    <property type="entry name" value="Winged helix-like DNA-binding domain superfamily/Winged helix DNA-binding domain"/>
    <property type="match status" value="1"/>
</dbReference>
<dbReference type="PANTHER" id="PTHR30293:SF0">
    <property type="entry name" value="NITROGEN ASSIMILATION REGULATORY PROTEIN NAC"/>
    <property type="match status" value="1"/>
</dbReference>
<dbReference type="Pfam" id="PF00126">
    <property type="entry name" value="HTH_1"/>
    <property type="match status" value="1"/>
</dbReference>
<dbReference type="InterPro" id="IPR036388">
    <property type="entry name" value="WH-like_DNA-bd_sf"/>
</dbReference>
<dbReference type="PROSITE" id="PS50931">
    <property type="entry name" value="HTH_LYSR"/>
    <property type="match status" value="1"/>
</dbReference>
<name>D5KB57_9BURK</name>
<evidence type="ECO:0000256" key="1">
    <source>
        <dbReference type="ARBA" id="ARBA00009437"/>
    </source>
</evidence>
<dbReference type="FunFam" id="1.10.10.10:FF:000001">
    <property type="entry name" value="LysR family transcriptional regulator"/>
    <property type="match status" value="1"/>
</dbReference>
<evidence type="ECO:0000313" key="7">
    <source>
        <dbReference type="EMBL" id="ADE20405.1"/>
    </source>
</evidence>
<keyword evidence="2" id="KW-0805">Transcription regulation</keyword>
<dbReference type="GO" id="GO:2000142">
    <property type="term" value="P:regulation of DNA-templated transcription initiation"/>
    <property type="evidence" value="ECO:0007669"/>
    <property type="project" value="TreeGrafter"/>
</dbReference>
<keyword evidence="4" id="KW-0010">Activator</keyword>
<organism evidence="7">
    <name type="scientific">Cupriavidus basilensis</name>
    <dbReference type="NCBI Taxonomy" id="68895"/>
    <lineage>
        <taxon>Bacteria</taxon>
        <taxon>Pseudomonadati</taxon>
        <taxon>Pseudomonadota</taxon>
        <taxon>Betaproteobacteria</taxon>
        <taxon>Burkholderiales</taxon>
        <taxon>Burkholderiaceae</taxon>
        <taxon>Cupriavidus</taxon>
    </lineage>
</organism>
<dbReference type="PRINTS" id="PR00039">
    <property type="entry name" value="HTHLYSR"/>
</dbReference>
<evidence type="ECO:0000256" key="4">
    <source>
        <dbReference type="ARBA" id="ARBA00023159"/>
    </source>
</evidence>
<accession>D5KB57</accession>
<keyword evidence="5" id="KW-0804">Transcription</keyword>
<dbReference type="GO" id="GO:0003677">
    <property type="term" value="F:DNA binding"/>
    <property type="evidence" value="ECO:0007669"/>
    <property type="project" value="UniProtKB-KW"/>
</dbReference>
<dbReference type="EMBL" id="GU556183">
    <property type="protein sequence ID" value="ADE20405.1"/>
    <property type="molecule type" value="Genomic_DNA"/>
</dbReference>
<dbReference type="Gene3D" id="3.40.190.10">
    <property type="entry name" value="Periplasmic binding protein-like II"/>
    <property type="match status" value="2"/>
</dbReference>
<evidence type="ECO:0000256" key="5">
    <source>
        <dbReference type="ARBA" id="ARBA00023163"/>
    </source>
</evidence>
<dbReference type="SUPFAM" id="SSF53850">
    <property type="entry name" value="Periplasmic binding protein-like II"/>
    <property type="match status" value="1"/>
</dbReference>
<reference evidence="7" key="1">
    <citation type="journal article" date="2010" name="Proc. Natl. Acad. Sci. U.S.A.">
        <title>Identification and characterization of the furfural and 5-(hydroxymethyl)furfural degradation pathways of Cupriavidus basilensis HMF14.</title>
        <authorList>
            <person name="Koopman F."/>
            <person name="Wierckx N."/>
            <person name="de Winde J.H."/>
            <person name="Ruijssenaars H.J."/>
        </authorList>
    </citation>
    <scope>NUCLEOTIDE SEQUENCE</scope>
    <source>
        <strain evidence="7">HMF14</strain>
    </source>
</reference>
<comment type="similarity">
    <text evidence="1">Belongs to the LysR transcriptional regulatory family.</text>
</comment>
<dbReference type="SUPFAM" id="SSF46785">
    <property type="entry name" value="Winged helix' DNA-binding domain"/>
    <property type="match status" value="1"/>
</dbReference>
<protein>
    <submittedName>
        <fullName evidence="7">Putative LysR type transcriptional regulator</fullName>
    </submittedName>
</protein>
<dbReference type="Pfam" id="PF03466">
    <property type="entry name" value="LysR_substrate"/>
    <property type="match status" value="1"/>
</dbReference>